<evidence type="ECO:0000256" key="3">
    <source>
        <dbReference type="PROSITE-ProRule" id="PRU00221"/>
    </source>
</evidence>
<feature type="repeat" description="WD" evidence="3">
    <location>
        <begin position="173"/>
        <end position="204"/>
    </location>
</feature>
<accession>D0LUU8</accession>
<dbReference type="InterPro" id="IPR001680">
    <property type="entry name" value="WD40_rpt"/>
</dbReference>
<dbReference type="eggNOG" id="COG0515">
    <property type="taxonomic scope" value="Bacteria"/>
</dbReference>
<evidence type="ECO:0000256" key="2">
    <source>
        <dbReference type="ARBA" id="ARBA00022737"/>
    </source>
</evidence>
<dbReference type="InterPro" id="IPR017441">
    <property type="entry name" value="Protein_kinase_ATP_BS"/>
</dbReference>
<proteinExistence type="predicted"/>
<dbReference type="PRINTS" id="PR00320">
    <property type="entry name" value="GPROTEINBRPT"/>
</dbReference>
<keyword evidence="6" id="KW-1185">Reference proteome</keyword>
<dbReference type="Proteomes" id="UP000001880">
    <property type="component" value="Chromosome"/>
</dbReference>
<name>D0LUU8_HALO1</name>
<organism evidence="5 6">
    <name type="scientific">Haliangium ochraceum (strain DSM 14365 / JCM 11303 / SMP-2)</name>
    <dbReference type="NCBI Taxonomy" id="502025"/>
    <lineage>
        <taxon>Bacteria</taxon>
        <taxon>Pseudomonadati</taxon>
        <taxon>Myxococcota</taxon>
        <taxon>Polyangia</taxon>
        <taxon>Haliangiales</taxon>
        <taxon>Kofleriaceae</taxon>
        <taxon>Haliangium</taxon>
    </lineage>
</organism>
<keyword evidence="1 3" id="KW-0853">WD repeat</keyword>
<dbReference type="PROSITE" id="PS50082">
    <property type="entry name" value="WD_REPEATS_2"/>
    <property type="match status" value="3"/>
</dbReference>
<gene>
    <name evidence="5" type="ordered locus">Hoch_1434</name>
</gene>
<dbReference type="PANTHER" id="PTHR44019">
    <property type="entry name" value="WD REPEAT-CONTAINING PROTEIN 55"/>
    <property type="match status" value="1"/>
</dbReference>
<dbReference type="eggNOG" id="COG2319">
    <property type="taxonomic scope" value="Bacteria"/>
</dbReference>
<keyword evidence="4" id="KW-0067">ATP-binding</keyword>
<dbReference type="InterPro" id="IPR015943">
    <property type="entry name" value="WD40/YVTN_repeat-like_dom_sf"/>
</dbReference>
<protein>
    <submittedName>
        <fullName evidence="5">WD40 repeat, subgroup</fullName>
    </submittedName>
</protein>
<dbReference type="EMBL" id="CP001804">
    <property type="protein sequence ID" value="ACY13988.1"/>
    <property type="molecule type" value="Genomic_DNA"/>
</dbReference>
<evidence type="ECO:0000256" key="4">
    <source>
        <dbReference type="PROSITE-ProRule" id="PRU10141"/>
    </source>
</evidence>
<evidence type="ECO:0000313" key="5">
    <source>
        <dbReference type="EMBL" id="ACY13988.1"/>
    </source>
</evidence>
<dbReference type="PANTHER" id="PTHR44019:SF8">
    <property type="entry name" value="POC1 CENTRIOLAR PROTEIN HOMOLOG"/>
    <property type="match status" value="1"/>
</dbReference>
<dbReference type="InterPro" id="IPR020472">
    <property type="entry name" value="WD40_PAC1"/>
</dbReference>
<dbReference type="PROSITE" id="PS00107">
    <property type="entry name" value="PROTEIN_KINASE_ATP"/>
    <property type="match status" value="1"/>
</dbReference>
<dbReference type="RefSeq" id="WP_012826597.1">
    <property type="nucleotide sequence ID" value="NC_013440.1"/>
</dbReference>
<evidence type="ECO:0000256" key="1">
    <source>
        <dbReference type="ARBA" id="ARBA00022574"/>
    </source>
</evidence>
<dbReference type="SUPFAM" id="SSF56112">
    <property type="entry name" value="Protein kinase-like (PK-like)"/>
    <property type="match status" value="1"/>
</dbReference>
<dbReference type="InterPro" id="IPR036322">
    <property type="entry name" value="WD40_repeat_dom_sf"/>
</dbReference>
<feature type="binding site" evidence="4">
    <location>
        <position position="38"/>
    </location>
    <ligand>
        <name>ATP</name>
        <dbReference type="ChEBI" id="CHEBI:30616"/>
    </ligand>
</feature>
<reference evidence="5 6" key="1">
    <citation type="journal article" date="2010" name="Stand. Genomic Sci.">
        <title>Complete genome sequence of Haliangium ochraceum type strain (SMP-2).</title>
        <authorList>
            <consortium name="US DOE Joint Genome Institute (JGI-PGF)"/>
            <person name="Ivanova N."/>
            <person name="Daum C."/>
            <person name="Lang E."/>
            <person name="Abt B."/>
            <person name="Kopitz M."/>
            <person name="Saunders E."/>
            <person name="Lapidus A."/>
            <person name="Lucas S."/>
            <person name="Glavina Del Rio T."/>
            <person name="Nolan M."/>
            <person name="Tice H."/>
            <person name="Copeland A."/>
            <person name="Cheng J.F."/>
            <person name="Chen F."/>
            <person name="Bruce D."/>
            <person name="Goodwin L."/>
            <person name="Pitluck S."/>
            <person name="Mavromatis K."/>
            <person name="Pati A."/>
            <person name="Mikhailova N."/>
            <person name="Chen A."/>
            <person name="Palaniappan K."/>
            <person name="Land M."/>
            <person name="Hauser L."/>
            <person name="Chang Y.J."/>
            <person name="Jeffries C.D."/>
            <person name="Detter J.C."/>
            <person name="Brettin T."/>
            <person name="Rohde M."/>
            <person name="Goker M."/>
            <person name="Bristow J."/>
            <person name="Markowitz V."/>
            <person name="Eisen J.A."/>
            <person name="Hugenholtz P."/>
            <person name="Kyrpides N.C."/>
            <person name="Klenk H.P."/>
        </authorList>
    </citation>
    <scope>NUCLEOTIDE SEQUENCE [LARGE SCALE GENOMIC DNA]</scope>
    <source>
        <strain evidence="6">DSM 14365 / CIP 107738 / JCM 11303 / AJ 13395 / SMP-2</strain>
    </source>
</reference>
<dbReference type="InterPro" id="IPR011009">
    <property type="entry name" value="Kinase-like_dom_sf"/>
</dbReference>
<dbReference type="SMART" id="SM00320">
    <property type="entry name" value="WD40"/>
    <property type="match status" value="3"/>
</dbReference>
<feature type="repeat" description="WD" evidence="3">
    <location>
        <begin position="215"/>
        <end position="247"/>
    </location>
</feature>
<dbReference type="STRING" id="502025.Hoch_1434"/>
<keyword evidence="4" id="KW-0547">Nucleotide-binding</keyword>
<dbReference type="KEGG" id="hoh:Hoch_1434"/>
<dbReference type="InterPro" id="IPR050505">
    <property type="entry name" value="WDR55/POC1"/>
</dbReference>
<dbReference type="Gene3D" id="3.30.200.20">
    <property type="entry name" value="Phosphorylase Kinase, domain 1"/>
    <property type="match status" value="1"/>
</dbReference>
<feature type="repeat" description="WD" evidence="3">
    <location>
        <begin position="131"/>
        <end position="163"/>
    </location>
</feature>
<dbReference type="Gene3D" id="2.130.10.10">
    <property type="entry name" value="YVTN repeat-like/Quinoprotein amine dehydrogenase"/>
    <property type="match status" value="1"/>
</dbReference>
<dbReference type="SUPFAM" id="SSF50978">
    <property type="entry name" value="WD40 repeat-like"/>
    <property type="match status" value="1"/>
</dbReference>
<evidence type="ECO:0000313" key="6">
    <source>
        <dbReference type="Proteomes" id="UP000001880"/>
    </source>
</evidence>
<dbReference type="GO" id="GO:0005524">
    <property type="term" value="F:ATP binding"/>
    <property type="evidence" value="ECO:0007669"/>
    <property type="project" value="UniProtKB-UniRule"/>
</dbReference>
<dbReference type="Pfam" id="PF00400">
    <property type="entry name" value="WD40"/>
    <property type="match status" value="3"/>
</dbReference>
<dbReference type="PROSITE" id="PS50294">
    <property type="entry name" value="WD_REPEATS_REGION"/>
    <property type="match status" value="3"/>
</dbReference>
<dbReference type="AlphaFoldDB" id="D0LUU8"/>
<sequence>MAGARIGQYEIIRSLGRGGMGEVLLARALRLGRRVAIKRLSTPSESLARRFLREAQQLIASREAAAHARHAEREATRARDATRMSALRTLPDDPTTQLALVRELEDLASPPPGARQEAKRLLHSDLAQVIFTEHDAAVRSARFSPDGRRVVSASYDNTIRVWNADGSGQPLVLRGHEDWVSWAEFDPAGERIASASKDKSIRIWRADGTGEPVVLRDHEQWINSARFSPDGRRVVSASDDNTVRVWNDLSPVALDDPRMWTRTSYCMPVARRIELLGVSEEMARDNRARCLERVAEARRASSPS</sequence>
<keyword evidence="2" id="KW-0677">Repeat</keyword>
<dbReference type="HOGENOM" id="CLU_914551_0_0_7"/>